<dbReference type="GO" id="GO:0005524">
    <property type="term" value="F:ATP binding"/>
    <property type="evidence" value="ECO:0007669"/>
    <property type="project" value="UniProtKB-KW"/>
</dbReference>
<name>A0A5B8VIT0_9BACT</name>
<comment type="similarity">
    <text evidence="1 4">Belongs to the heat shock protein 70 family.</text>
</comment>
<dbReference type="EMBL" id="CP042434">
    <property type="protein sequence ID" value="QEC71209.1"/>
    <property type="molecule type" value="Genomic_DNA"/>
</dbReference>
<dbReference type="CDD" id="cd24029">
    <property type="entry name" value="ASKHA_NBD_HSP70_DnaK_HscA_HscC"/>
    <property type="match status" value="1"/>
</dbReference>
<keyword evidence="3 4" id="KW-0067">ATP-binding</keyword>
<dbReference type="PROSITE" id="PS01036">
    <property type="entry name" value="HSP70_3"/>
    <property type="match status" value="1"/>
</dbReference>
<dbReference type="InterPro" id="IPR043129">
    <property type="entry name" value="ATPase_NBD"/>
</dbReference>
<dbReference type="InterPro" id="IPR018181">
    <property type="entry name" value="Heat_shock_70_CS"/>
</dbReference>
<evidence type="ECO:0000256" key="2">
    <source>
        <dbReference type="ARBA" id="ARBA00022741"/>
    </source>
</evidence>
<dbReference type="InterPro" id="IPR013126">
    <property type="entry name" value="Hsp_70_fam"/>
</dbReference>
<dbReference type="PROSITE" id="PS00329">
    <property type="entry name" value="HSP70_2"/>
    <property type="match status" value="1"/>
</dbReference>
<dbReference type="PANTHER" id="PTHR19375">
    <property type="entry name" value="HEAT SHOCK PROTEIN 70KDA"/>
    <property type="match status" value="1"/>
</dbReference>
<dbReference type="Proteomes" id="UP000321291">
    <property type="component" value="Chromosome"/>
</dbReference>
<dbReference type="PRINTS" id="PR00301">
    <property type="entry name" value="HEATSHOCK70"/>
</dbReference>
<dbReference type="Gene3D" id="2.60.34.10">
    <property type="entry name" value="Substrate Binding Domain Of DNAk, Chain A, domain 1"/>
    <property type="match status" value="1"/>
</dbReference>
<dbReference type="GO" id="GO:0140662">
    <property type="term" value="F:ATP-dependent protein folding chaperone"/>
    <property type="evidence" value="ECO:0007669"/>
    <property type="project" value="InterPro"/>
</dbReference>
<evidence type="ECO:0000256" key="4">
    <source>
        <dbReference type="RuleBase" id="RU003322"/>
    </source>
</evidence>
<dbReference type="Gene3D" id="3.90.640.10">
    <property type="entry name" value="Actin, Chain A, domain 4"/>
    <property type="match status" value="1"/>
</dbReference>
<reference evidence="5 6" key="1">
    <citation type="journal article" date="2017" name="Int. J. Syst. Evol. Microbiol.">
        <title>Arachidicoccus ginsenosidivorans sp. nov., with ginsenoside-converting activity isolated from ginseng cultivating soil.</title>
        <authorList>
            <person name="Siddiqi M.Z."/>
            <person name="Aslam Z."/>
            <person name="Im W.T."/>
        </authorList>
    </citation>
    <scope>NUCLEOTIDE SEQUENCE [LARGE SCALE GENOMIC DNA]</scope>
    <source>
        <strain evidence="5 6">Gsoil 809</strain>
    </source>
</reference>
<dbReference type="PROSITE" id="PS00297">
    <property type="entry name" value="HSP70_1"/>
    <property type="match status" value="1"/>
</dbReference>
<accession>A0A5B8VIT0</accession>
<keyword evidence="6" id="KW-1185">Reference proteome</keyword>
<evidence type="ECO:0000256" key="1">
    <source>
        <dbReference type="ARBA" id="ARBA00007381"/>
    </source>
</evidence>
<dbReference type="AlphaFoldDB" id="A0A5B8VIT0"/>
<dbReference type="Pfam" id="PF00012">
    <property type="entry name" value="HSP70"/>
    <property type="match status" value="1"/>
</dbReference>
<evidence type="ECO:0000313" key="6">
    <source>
        <dbReference type="Proteomes" id="UP000321291"/>
    </source>
</evidence>
<evidence type="ECO:0000313" key="5">
    <source>
        <dbReference type="EMBL" id="QEC71209.1"/>
    </source>
</evidence>
<evidence type="ECO:0000256" key="3">
    <source>
        <dbReference type="ARBA" id="ARBA00022840"/>
    </source>
</evidence>
<keyword evidence="2 4" id="KW-0547">Nucleotide-binding</keyword>
<gene>
    <name evidence="5" type="ORF">FSB73_05475</name>
</gene>
<protein>
    <submittedName>
        <fullName evidence="5">Hsp70 family protein</fullName>
    </submittedName>
</protein>
<dbReference type="SUPFAM" id="SSF100920">
    <property type="entry name" value="Heat shock protein 70kD (HSP70), peptide-binding domain"/>
    <property type="match status" value="1"/>
</dbReference>
<dbReference type="RefSeq" id="WP_146780483.1">
    <property type="nucleotide sequence ID" value="NZ_CP042434.1"/>
</dbReference>
<dbReference type="Gene3D" id="3.30.420.40">
    <property type="match status" value="2"/>
</dbReference>
<dbReference type="InterPro" id="IPR029047">
    <property type="entry name" value="HSP70_peptide-bd_sf"/>
</dbReference>
<dbReference type="SUPFAM" id="SSF53067">
    <property type="entry name" value="Actin-like ATPase domain"/>
    <property type="match status" value="2"/>
</dbReference>
<dbReference type="KEGG" id="agi:FSB73_05475"/>
<proteinExistence type="inferred from homology"/>
<organism evidence="5 6">
    <name type="scientific">Arachidicoccus ginsenosidivorans</name>
    <dbReference type="NCBI Taxonomy" id="496057"/>
    <lineage>
        <taxon>Bacteria</taxon>
        <taxon>Pseudomonadati</taxon>
        <taxon>Bacteroidota</taxon>
        <taxon>Chitinophagia</taxon>
        <taxon>Chitinophagales</taxon>
        <taxon>Chitinophagaceae</taxon>
        <taxon>Arachidicoccus</taxon>
    </lineage>
</organism>
<dbReference type="OrthoDB" id="9766019at2"/>
<sequence length="509" mass="56355">MIIGIDLGTTYSLAGTLNLDQQPVLLPDNSDKTVLYTPSTVHINGNNAFVGQSVLNMLEQNPGLDVIRFFKRYLGEKKELHIDQEGNVWYPESIAALVLKKIKYDAEIYASNTVDGAVITVPAHFDDAQRKAILNAAAMIDLTVLGLVEEPVAAAMYYGISNKAHEQNILVYDLGGGTFDATVLTVNDKGFYVMSKDGLTDLGGKEFDEAMAVLVQKQFEKAAGKSLLFTGSKLQQLRVFCEEVKIELASPGVQYINRVCLLGNDSIEVFITRKEFEKAITYEVDRTIKILKRCLSSAGLTEDIVDTLLMVGGSSMIPFVRKRIEEEMPALAGKIRFQDPMKAVVFGAAIYARVLNGDQNRFDNMDMPSELRGVTGYNIALRAINPETGRTVLDIIIPKNRPVPLKIKKTYYTAPNNGGKMRIELLQFIEEEDVKTLGLLNVGPLPTDKANYPIEVTIEYSEDGIVILQAYNPETGLELEKTFGKEGMDANYLSNQKRIVQKAFINNAL</sequence>